<accession>A0A0F9N6A3</accession>
<evidence type="ECO:0000313" key="1">
    <source>
        <dbReference type="EMBL" id="KKM76947.1"/>
    </source>
</evidence>
<name>A0A0F9N6A3_9ZZZZ</name>
<gene>
    <name evidence="1" type="ORF">LCGC14_1374980</name>
</gene>
<comment type="caution">
    <text evidence="1">The sequence shown here is derived from an EMBL/GenBank/DDBJ whole genome shotgun (WGS) entry which is preliminary data.</text>
</comment>
<dbReference type="EMBL" id="LAZR01008720">
    <property type="protein sequence ID" value="KKM76947.1"/>
    <property type="molecule type" value="Genomic_DNA"/>
</dbReference>
<protein>
    <submittedName>
        <fullName evidence="1">Uncharacterized protein</fullName>
    </submittedName>
</protein>
<feature type="non-terminal residue" evidence="1">
    <location>
        <position position="56"/>
    </location>
</feature>
<sequence length="56" mass="6365">MLSVIQKGKVIRKVGKGYIVTLPKGVSYKTIEKDINEIIKSFDKKETVKQYTVSFS</sequence>
<reference evidence="1" key="1">
    <citation type="journal article" date="2015" name="Nature">
        <title>Complex archaea that bridge the gap between prokaryotes and eukaryotes.</title>
        <authorList>
            <person name="Spang A."/>
            <person name="Saw J.H."/>
            <person name="Jorgensen S.L."/>
            <person name="Zaremba-Niedzwiedzka K."/>
            <person name="Martijn J."/>
            <person name="Lind A.E."/>
            <person name="van Eijk R."/>
            <person name="Schleper C."/>
            <person name="Guy L."/>
            <person name="Ettema T.J."/>
        </authorList>
    </citation>
    <scope>NUCLEOTIDE SEQUENCE</scope>
</reference>
<dbReference type="AlphaFoldDB" id="A0A0F9N6A3"/>
<proteinExistence type="predicted"/>
<organism evidence="1">
    <name type="scientific">marine sediment metagenome</name>
    <dbReference type="NCBI Taxonomy" id="412755"/>
    <lineage>
        <taxon>unclassified sequences</taxon>
        <taxon>metagenomes</taxon>
        <taxon>ecological metagenomes</taxon>
    </lineage>
</organism>